<name>A0AAV0WD93_9HEMI</name>
<dbReference type="Proteomes" id="UP001160148">
    <property type="component" value="Unassembled WGS sequence"/>
</dbReference>
<dbReference type="GO" id="GO:0008270">
    <property type="term" value="F:zinc ion binding"/>
    <property type="evidence" value="ECO:0007669"/>
    <property type="project" value="UniProtKB-KW"/>
</dbReference>
<dbReference type="SMART" id="SM00980">
    <property type="entry name" value="THAP"/>
    <property type="match status" value="1"/>
</dbReference>
<proteinExistence type="predicted"/>
<evidence type="ECO:0000313" key="8">
    <source>
        <dbReference type="Proteomes" id="UP001160148"/>
    </source>
</evidence>
<keyword evidence="4 5" id="KW-0238">DNA-binding</keyword>
<evidence type="ECO:0000256" key="3">
    <source>
        <dbReference type="ARBA" id="ARBA00022833"/>
    </source>
</evidence>
<dbReference type="InterPro" id="IPR026516">
    <property type="entry name" value="THAP1/10"/>
</dbReference>
<protein>
    <recommendedName>
        <fullName evidence="6">THAP-type domain-containing protein</fullName>
    </recommendedName>
</protein>
<evidence type="ECO:0000256" key="1">
    <source>
        <dbReference type="ARBA" id="ARBA00022723"/>
    </source>
</evidence>
<organism evidence="7 8">
    <name type="scientific">Macrosiphum euphorbiae</name>
    <name type="common">potato aphid</name>
    <dbReference type="NCBI Taxonomy" id="13131"/>
    <lineage>
        <taxon>Eukaryota</taxon>
        <taxon>Metazoa</taxon>
        <taxon>Ecdysozoa</taxon>
        <taxon>Arthropoda</taxon>
        <taxon>Hexapoda</taxon>
        <taxon>Insecta</taxon>
        <taxon>Pterygota</taxon>
        <taxon>Neoptera</taxon>
        <taxon>Paraneoptera</taxon>
        <taxon>Hemiptera</taxon>
        <taxon>Sternorrhyncha</taxon>
        <taxon>Aphidomorpha</taxon>
        <taxon>Aphidoidea</taxon>
        <taxon>Aphididae</taxon>
        <taxon>Macrosiphini</taxon>
        <taxon>Macrosiphum</taxon>
    </lineage>
</organism>
<dbReference type="InterPro" id="IPR006612">
    <property type="entry name" value="THAP_Znf"/>
</dbReference>
<evidence type="ECO:0000256" key="4">
    <source>
        <dbReference type="ARBA" id="ARBA00023125"/>
    </source>
</evidence>
<dbReference type="PANTHER" id="PTHR46600:SF11">
    <property type="entry name" value="THAP DOMAIN-CONTAINING PROTEIN 10"/>
    <property type="match status" value="1"/>
</dbReference>
<keyword evidence="8" id="KW-1185">Reference proteome</keyword>
<keyword evidence="2 5" id="KW-0863">Zinc-finger</keyword>
<dbReference type="SUPFAM" id="SSF57716">
    <property type="entry name" value="Glucocorticoid receptor-like (DNA-binding domain)"/>
    <property type="match status" value="1"/>
</dbReference>
<feature type="domain" description="THAP-type" evidence="6">
    <location>
        <begin position="1"/>
        <end position="80"/>
    </location>
</feature>
<dbReference type="Pfam" id="PF05485">
    <property type="entry name" value="THAP"/>
    <property type="match status" value="1"/>
</dbReference>
<dbReference type="Gene3D" id="6.20.210.20">
    <property type="entry name" value="THAP domain"/>
    <property type="match status" value="1"/>
</dbReference>
<evidence type="ECO:0000256" key="2">
    <source>
        <dbReference type="ARBA" id="ARBA00022771"/>
    </source>
</evidence>
<dbReference type="EMBL" id="CARXXK010000002">
    <property type="protein sequence ID" value="CAI6353825.1"/>
    <property type="molecule type" value="Genomic_DNA"/>
</dbReference>
<reference evidence="7 8" key="1">
    <citation type="submission" date="2023-01" db="EMBL/GenBank/DDBJ databases">
        <authorList>
            <person name="Whitehead M."/>
        </authorList>
    </citation>
    <scope>NUCLEOTIDE SEQUENCE [LARGE SCALE GENOMIC DNA]</scope>
</reference>
<keyword evidence="3" id="KW-0862">Zinc</keyword>
<dbReference type="PANTHER" id="PTHR46600">
    <property type="entry name" value="THAP DOMAIN-CONTAINING"/>
    <property type="match status" value="1"/>
</dbReference>
<dbReference type="AlphaFoldDB" id="A0AAV0WD93"/>
<dbReference type="InterPro" id="IPR038441">
    <property type="entry name" value="THAP_Znf_sf"/>
</dbReference>
<comment type="caution">
    <text evidence="7">The sequence shown here is derived from an EMBL/GenBank/DDBJ whole genome shotgun (WGS) entry which is preliminary data.</text>
</comment>
<evidence type="ECO:0000313" key="7">
    <source>
        <dbReference type="EMBL" id="CAI6353825.1"/>
    </source>
</evidence>
<dbReference type="SMART" id="SM00692">
    <property type="entry name" value="DM3"/>
    <property type="match status" value="1"/>
</dbReference>
<accession>A0AAV0WD93</accession>
<gene>
    <name evidence="7" type="ORF">MEUPH1_LOCUS9900</name>
</gene>
<dbReference type="GO" id="GO:0043565">
    <property type="term" value="F:sequence-specific DNA binding"/>
    <property type="evidence" value="ECO:0007669"/>
    <property type="project" value="InterPro"/>
</dbReference>
<keyword evidence="1" id="KW-0479">Metal-binding</keyword>
<dbReference type="PROSITE" id="PS50950">
    <property type="entry name" value="ZF_THAP"/>
    <property type="match status" value="1"/>
</dbReference>
<sequence length="190" mass="21664">MSKVCVLCVKPLIKCLRSRISLHVFPACPKKRQIWLNQCRLTNEEVLPNRKICSFHFESTCFKSNAKKRILHPDAVPTIFVNSHVKTIVKGGPKNFNKKGIVGQNRRSHDIPLTRAAKKRISSRNCVSHEILPTNPPIDVSDHVKSIATNRKRKLDDHDEPITELKNNKLSFMSILKLVKIQMSLAKSIK</sequence>
<evidence type="ECO:0000256" key="5">
    <source>
        <dbReference type="PROSITE-ProRule" id="PRU00309"/>
    </source>
</evidence>
<evidence type="ECO:0000259" key="6">
    <source>
        <dbReference type="PROSITE" id="PS50950"/>
    </source>
</evidence>